<feature type="transmembrane region" description="Helical" evidence="5">
    <location>
        <begin position="88"/>
        <end position="113"/>
    </location>
</feature>
<dbReference type="GO" id="GO:0016020">
    <property type="term" value="C:membrane"/>
    <property type="evidence" value="ECO:0007669"/>
    <property type="project" value="UniProtKB-SubCell"/>
</dbReference>
<comment type="subcellular location">
    <subcellularLocation>
        <location evidence="1">Membrane</location>
        <topology evidence="1">Multi-pass membrane protein</topology>
    </subcellularLocation>
</comment>
<evidence type="ECO:0000256" key="2">
    <source>
        <dbReference type="ARBA" id="ARBA00022692"/>
    </source>
</evidence>
<proteinExistence type="predicted"/>
<keyword evidence="6" id="KW-0732">Signal</keyword>
<dbReference type="Pfam" id="PF05653">
    <property type="entry name" value="Mg_trans_NIPA"/>
    <property type="match status" value="1"/>
</dbReference>
<keyword evidence="2 5" id="KW-0812">Transmembrane</keyword>
<evidence type="ECO:0000256" key="4">
    <source>
        <dbReference type="ARBA" id="ARBA00023136"/>
    </source>
</evidence>
<feature type="transmembrane region" description="Helical" evidence="5">
    <location>
        <begin position="257"/>
        <end position="279"/>
    </location>
</feature>
<feature type="non-terminal residue" evidence="7">
    <location>
        <position position="302"/>
    </location>
</feature>
<evidence type="ECO:0000256" key="6">
    <source>
        <dbReference type="SAM" id="SignalP"/>
    </source>
</evidence>
<reference evidence="8" key="1">
    <citation type="journal article" date="2018" name="Nat. Microbiol.">
        <title>Leveraging single-cell genomics to expand the fungal tree of life.</title>
        <authorList>
            <person name="Ahrendt S.R."/>
            <person name="Quandt C.A."/>
            <person name="Ciobanu D."/>
            <person name="Clum A."/>
            <person name="Salamov A."/>
            <person name="Andreopoulos B."/>
            <person name="Cheng J.F."/>
            <person name="Woyke T."/>
            <person name="Pelin A."/>
            <person name="Henrissat B."/>
            <person name="Reynolds N.K."/>
            <person name="Benny G.L."/>
            <person name="Smith M.E."/>
            <person name="James T.Y."/>
            <person name="Grigoriev I.V."/>
        </authorList>
    </citation>
    <scope>NUCLEOTIDE SEQUENCE [LARGE SCALE GENOMIC DNA]</scope>
</reference>
<dbReference type="OrthoDB" id="165382at2759"/>
<sequence>MFLIGLLAALLGSCAIGVGQTLQKHAVNRLSHAAPPSLPSPTIGLPRGSTRRAKVAGPQRSQVSARWKDRIWLCGIGLCYLGEICGNWVALSFASAAIVTPMGIVSVIIAAVLSQRYLGEVITAKQRNGYLLVALGVVIILLAAPKNGGDELGSTPSQVLEALSRASVAFAIAGLLQSYVMFRILVRGQETIPLYVAACAIFGAVTVACGRILSVMARVGASSVHAAHQAESDPLGNHTTLQDSIESLAVDGQKGGAVGYGLGVLIFMLIGSVVGQEFFKQQALGRFPVSRFQPVLYAGFNG</sequence>
<keyword evidence="4 5" id="KW-0472">Membrane</keyword>
<feature type="transmembrane region" description="Helical" evidence="5">
    <location>
        <begin position="166"/>
        <end position="185"/>
    </location>
</feature>
<organism evidence="7 8">
    <name type="scientific">Blyttiomyces helicus</name>
    <dbReference type="NCBI Taxonomy" id="388810"/>
    <lineage>
        <taxon>Eukaryota</taxon>
        <taxon>Fungi</taxon>
        <taxon>Fungi incertae sedis</taxon>
        <taxon>Chytridiomycota</taxon>
        <taxon>Chytridiomycota incertae sedis</taxon>
        <taxon>Chytridiomycetes</taxon>
        <taxon>Chytridiomycetes incertae sedis</taxon>
        <taxon>Blyttiomyces</taxon>
    </lineage>
</organism>
<keyword evidence="8" id="KW-1185">Reference proteome</keyword>
<keyword evidence="3 5" id="KW-1133">Transmembrane helix</keyword>
<dbReference type="PANTHER" id="PTHR12570:SF85">
    <property type="entry name" value="DUF803 DOMAIN MEMBRANE PROTEIN (AFU_ORTHOLOGUE AFUA_1G15880)"/>
    <property type="match status" value="1"/>
</dbReference>
<dbReference type="GO" id="GO:0015095">
    <property type="term" value="F:magnesium ion transmembrane transporter activity"/>
    <property type="evidence" value="ECO:0007669"/>
    <property type="project" value="InterPro"/>
</dbReference>
<feature type="transmembrane region" description="Helical" evidence="5">
    <location>
        <begin position="129"/>
        <end position="146"/>
    </location>
</feature>
<protein>
    <submittedName>
        <fullName evidence="7">Magnesium transporter NIPA-domain-containing protein</fullName>
    </submittedName>
</protein>
<dbReference type="AlphaFoldDB" id="A0A4P9W1S1"/>
<evidence type="ECO:0000256" key="1">
    <source>
        <dbReference type="ARBA" id="ARBA00004141"/>
    </source>
</evidence>
<dbReference type="SUPFAM" id="SSF103481">
    <property type="entry name" value="Multidrug resistance efflux transporter EmrE"/>
    <property type="match status" value="1"/>
</dbReference>
<accession>A0A4P9W1S1</accession>
<dbReference type="Proteomes" id="UP000269721">
    <property type="component" value="Unassembled WGS sequence"/>
</dbReference>
<evidence type="ECO:0000256" key="5">
    <source>
        <dbReference type="SAM" id="Phobius"/>
    </source>
</evidence>
<feature type="chain" id="PRO_5020344411" evidence="6">
    <location>
        <begin position="20"/>
        <end position="302"/>
    </location>
</feature>
<feature type="transmembrane region" description="Helical" evidence="5">
    <location>
        <begin position="192"/>
        <end position="213"/>
    </location>
</feature>
<evidence type="ECO:0000256" key="3">
    <source>
        <dbReference type="ARBA" id="ARBA00022989"/>
    </source>
</evidence>
<evidence type="ECO:0000313" key="8">
    <source>
        <dbReference type="Proteomes" id="UP000269721"/>
    </source>
</evidence>
<gene>
    <name evidence="7" type="ORF">BDK51DRAFT_26293</name>
</gene>
<name>A0A4P9W1S1_9FUNG</name>
<dbReference type="Gene3D" id="1.10.3730.20">
    <property type="match status" value="1"/>
</dbReference>
<dbReference type="PANTHER" id="PTHR12570">
    <property type="match status" value="1"/>
</dbReference>
<dbReference type="InterPro" id="IPR037185">
    <property type="entry name" value="EmrE-like"/>
</dbReference>
<evidence type="ECO:0000313" key="7">
    <source>
        <dbReference type="EMBL" id="RKO86139.1"/>
    </source>
</evidence>
<feature type="signal peptide" evidence="6">
    <location>
        <begin position="1"/>
        <end position="19"/>
    </location>
</feature>
<dbReference type="EMBL" id="KZ998441">
    <property type="protein sequence ID" value="RKO86139.1"/>
    <property type="molecule type" value="Genomic_DNA"/>
</dbReference>
<dbReference type="InterPro" id="IPR008521">
    <property type="entry name" value="Mg_trans_NIPA"/>
</dbReference>